<sequence length="471" mass="53801">MTSTPRLTGLKGMVSVLDFAVILACYFFAFQVRFYKQIPDVELNSFLHYIPWFGVLGLVTYHFFNLYAFTGRVSITKYFYNLFIAHVVIAIELILLSYWLQVFILPRSIVILALVLQLICIIGSRSILLYMQFKMVGKKKAVVIVSNTKDESTLVEKVLSKGEKWFDVKGIIQSDGTEVKNEAKLFTDIDLFILSHQVDAKQKVEIMRYAGRESKEVLLIPEFYELFLAGAESQQIDDMLVYSVQSPLMSRVDRIVKRTVDLIVSIALLILTSPIMLLMLVLIPLTSNGKAFFVQERVGREEKPFMLFKFRSMVDNAEKNTGPVLAQEQDNRITKLGKFIRATRIDELPQLINVIKGEMSIVGPRPEREFFVNSFKQELPDYAYRFKVKPGITGLAQVMGNYSTIPSDKLRYDLMYIKNYSLLLDLKILLQTIVVVLQREQSKGVASHEIKASGKVARLLNTNTQVVIPKE</sequence>
<keyword evidence="5 7" id="KW-1133">Transmembrane helix</keyword>
<feature type="transmembrane region" description="Helical" evidence="7">
    <location>
        <begin position="12"/>
        <end position="29"/>
    </location>
</feature>
<gene>
    <name evidence="9" type="ORF">ACFPOG_00845</name>
</gene>
<dbReference type="InterPro" id="IPR003362">
    <property type="entry name" value="Bact_transf"/>
</dbReference>
<keyword evidence="10" id="KW-1185">Reference proteome</keyword>
<dbReference type="PANTHER" id="PTHR30576:SF0">
    <property type="entry name" value="UNDECAPRENYL-PHOSPHATE N-ACETYLGALACTOSAMINYL 1-PHOSPHATE TRANSFERASE-RELATED"/>
    <property type="match status" value="1"/>
</dbReference>
<dbReference type="Pfam" id="PF02397">
    <property type="entry name" value="Bac_transf"/>
    <property type="match status" value="1"/>
</dbReference>
<feature type="domain" description="Bacterial sugar transferase" evidence="8">
    <location>
        <begin position="257"/>
        <end position="438"/>
    </location>
</feature>
<feature type="transmembrane region" description="Helical" evidence="7">
    <location>
        <begin position="259"/>
        <end position="283"/>
    </location>
</feature>
<dbReference type="RefSeq" id="WP_270880504.1">
    <property type="nucleotide sequence ID" value="NZ_JAQFVF010000033.1"/>
</dbReference>
<evidence type="ECO:0000313" key="10">
    <source>
        <dbReference type="Proteomes" id="UP001596044"/>
    </source>
</evidence>
<evidence type="ECO:0000256" key="4">
    <source>
        <dbReference type="ARBA" id="ARBA00022692"/>
    </source>
</evidence>
<evidence type="ECO:0000256" key="5">
    <source>
        <dbReference type="ARBA" id="ARBA00022989"/>
    </source>
</evidence>
<proteinExistence type="inferred from homology"/>
<accession>A0ABW0K169</accession>
<organism evidence="9 10">
    <name type="scientific">Paenibacillus aestuarii</name>
    <dbReference type="NCBI Taxonomy" id="516965"/>
    <lineage>
        <taxon>Bacteria</taxon>
        <taxon>Bacillati</taxon>
        <taxon>Bacillota</taxon>
        <taxon>Bacilli</taxon>
        <taxon>Bacillales</taxon>
        <taxon>Paenibacillaceae</taxon>
        <taxon>Paenibacillus</taxon>
    </lineage>
</organism>
<comment type="subcellular location">
    <subcellularLocation>
        <location evidence="1">Membrane</location>
        <topology evidence="1">Multi-pass membrane protein</topology>
    </subcellularLocation>
</comment>
<evidence type="ECO:0000256" key="1">
    <source>
        <dbReference type="ARBA" id="ARBA00004141"/>
    </source>
</evidence>
<evidence type="ECO:0000256" key="6">
    <source>
        <dbReference type="ARBA" id="ARBA00023136"/>
    </source>
</evidence>
<dbReference type="PANTHER" id="PTHR30576">
    <property type="entry name" value="COLANIC BIOSYNTHESIS UDP-GLUCOSE LIPID CARRIER TRANSFERASE"/>
    <property type="match status" value="1"/>
</dbReference>
<feature type="transmembrane region" description="Helical" evidence="7">
    <location>
        <begin position="109"/>
        <end position="130"/>
    </location>
</feature>
<name>A0ABW0K169_9BACL</name>
<evidence type="ECO:0000256" key="2">
    <source>
        <dbReference type="ARBA" id="ARBA00006464"/>
    </source>
</evidence>
<dbReference type="EC" id="2.7.8.-" evidence="9"/>
<evidence type="ECO:0000313" key="9">
    <source>
        <dbReference type="EMBL" id="MFC5446798.1"/>
    </source>
</evidence>
<comment type="similarity">
    <text evidence="2">Belongs to the bacterial sugar transferase family.</text>
</comment>
<feature type="transmembrane region" description="Helical" evidence="7">
    <location>
        <begin position="49"/>
        <end position="67"/>
    </location>
</feature>
<evidence type="ECO:0000256" key="3">
    <source>
        <dbReference type="ARBA" id="ARBA00022679"/>
    </source>
</evidence>
<feature type="transmembrane region" description="Helical" evidence="7">
    <location>
        <begin position="79"/>
        <end position="103"/>
    </location>
</feature>
<keyword evidence="6 7" id="KW-0472">Membrane</keyword>
<keyword evidence="3 9" id="KW-0808">Transferase</keyword>
<dbReference type="Proteomes" id="UP001596044">
    <property type="component" value="Unassembled WGS sequence"/>
</dbReference>
<dbReference type="GO" id="GO:0016740">
    <property type="term" value="F:transferase activity"/>
    <property type="evidence" value="ECO:0007669"/>
    <property type="project" value="UniProtKB-KW"/>
</dbReference>
<evidence type="ECO:0000259" key="8">
    <source>
        <dbReference type="Pfam" id="PF02397"/>
    </source>
</evidence>
<reference evidence="10" key="1">
    <citation type="journal article" date="2019" name="Int. J. Syst. Evol. Microbiol.">
        <title>The Global Catalogue of Microorganisms (GCM) 10K type strain sequencing project: providing services to taxonomists for standard genome sequencing and annotation.</title>
        <authorList>
            <consortium name="The Broad Institute Genomics Platform"/>
            <consortium name="The Broad Institute Genome Sequencing Center for Infectious Disease"/>
            <person name="Wu L."/>
            <person name="Ma J."/>
        </authorList>
    </citation>
    <scope>NUCLEOTIDE SEQUENCE [LARGE SCALE GENOMIC DNA]</scope>
    <source>
        <strain evidence="10">KACC 11904</strain>
    </source>
</reference>
<evidence type="ECO:0000256" key="7">
    <source>
        <dbReference type="SAM" id="Phobius"/>
    </source>
</evidence>
<protein>
    <submittedName>
        <fullName evidence="9">Sugar transferase</fullName>
        <ecNumber evidence="9">2.7.8.-</ecNumber>
    </submittedName>
</protein>
<dbReference type="NCBIfam" id="TIGR03025">
    <property type="entry name" value="EPS_sugtrans"/>
    <property type="match status" value="1"/>
</dbReference>
<comment type="caution">
    <text evidence="9">The sequence shown here is derived from an EMBL/GenBank/DDBJ whole genome shotgun (WGS) entry which is preliminary data.</text>
</comment>
<keyword evidence="4 7" id="KW-0812">Transmembrane</keyword>
<dbReference type="EMBL" id="JBHSMJ010000004">
    <property type="protein sequence ID" value="MFC5446798.1"/>
    <property type="molecule type" value="Genomic_DNA"/>
</dbReference>
<dbReference type="InterPro" id="IPR017475">
    <property type="entry name" value="EPS_sugar_tfrase"/>
</dbReference>